<keyword evidence="3" id="KW-0716">Sensory transduction</keyword>
<dbReference type="EMBL" id="LR824535">
    <property type="protein sequence ID" value="CAH1644188.1"/>
    <property type="molecule type" value="Genomic_DNA"/>
</dbReference>
<gene>
    <name evidence="11" type="ORF">SPLIT_LOCUS9542</name>
</gene>
<comment type="subcellular location">
    <subcellularLocation>
        <location evidence="1">Cell membrane</location>
        <topology evidence="1">Multi-pass membrane protein</topology>
    </subcellularLocation>
</comment>
<keyword evidence="8" id="KW-0675">Receptor</keyword>
<feature type="transmembrane region" description="Helical" evidence="10">
    <location>
        <begin position="185"/>
        <end position="207"/>
    </location>
</feature>
<keyword evidence="4 10" id="KW-0812">Transmembrane</keyword>
<proteinExistence type="predicted"/>
<feature type="transmembrane region" description="Helical" evidence="10">
    <location>
        <begin position="100"/>
        <end position="119"/>
    </location>
</feature>
<dbReference type="Proteomes" id="UP001153321">
    <property type="component" value="Chromosome 4"/>
</dbReference>
<dbReference type="PANTHER" id="PTHR21137:SF35">
    <property type="entry name" value="ODORANT RECEPTOR 19A-RELATED"/>
    <property type="match status" value="1"/>
</dbReference>
<dbReference type="GO" id="GO:0005886">
    <property type="term" value="C:plasma membrane"/>
    <property type="evidence" value="ECO:0007669"/>
    <property type="project" value="UniProtKB-SubCell"/>
</dbReference>
<evidence type="ECO:0000256" key="9">
    <source>
        <dbReference type="ARBA" id="ARBA00023224"/>
    </source>
</evidence>
<keyword evidence="6 10" id="KW-1133">Transmembrane helix</keyword>
<keyword evidence="2" id="KW-1003">Cell membrane</keyword>
<evidence type="ECO:0000256" key="8">
    <source>
        <dbReference type="ARBA" id="ARBA00023170"/>
    </source>
</evidence>
<evidence type="ECO:0000256" key="7">
    <source>
        <dbReference type="ARBA" id="ARBA00023136"/>
    </source>
</evidence>
<dbReference type="GO" id="GO:0004984">
    <property type="term" value="F:olfactory receptor activity"/>
    <property type="evidence" value="ECO:0007669"/>
    <property type="project" value="InterPro"/>
</dbReference>
<dbReference type="GO" id="GO:0005549">
    <property type="term" value="F:odorant binding"/>
    <property type="evidence" value="ECO:0007669"/>
    <property type="project" value="InterPro"/>
</dbReference>
<evidence type="ECO:0000256" key="1">
    <source>
        <dbReference type="ARBA" id="ARBA00004651"/>
    </source>
</evidence>
<protein>
    <recommendedName>
        <fullName evidence="13">Odorant receptor</fullName>
    </recommendedName>
</protein>
<sequence length="313" mass="36079">MITLNVYTSRIERINKLLNYPIFAAYSKKDEEMLLETTRNMHRIIKYVKIAVALAGVFWPGSLFAKRYQNPKAVVYIYTPFETDSWTGYSFSVLMEVLPIVWIGYGHLAIDCLVAAYYAQAEVQLKIIKYNLEHLFDTDGATDGAQDGQCIAYRDELDRDLRGRFVHYVQRYETVAWYTNEISDVFNYAIFFELFSSSALLCLITFVMSYTPIVSIAFVFYTVMLIVLVIRVFVYCYFGNMVQFQSDSVATSVYLSGWLSVSPRFRRDILIAMLRWSKNITPIVFGIVPLSLDTYVSVLRAAYSLFAVLSTKQ</sequence>
<organism evidence="11 12">
    <name type="scientific">Spodoptera littoralis</name>
    <name type="common">Egyptian cotton leafworm</name>
    <dbReference type="NCBI Taxonomy" id="7109"/>
    <lineage>
        <taxon>Eukaryota</taxon>
        <taxon>Metazoa</taxon>
        <taxon>Ecdysozoa</taxon>
        <taxon>Arthropoda</taxon>
        <taxon>Hexapoda</taxon>
        <taxon>Insecta</taxon>
        <taxon>Pterygota</taxon>
        <taxon>Neoptera</taxon>
        <taxon>Endopterygota</taxon>
        <taxon>Lepidoptera</taxon>
        <taxon>Glossata</taxon>
        <taxon>Ditrysia</taxon>
        <taxon>Noctuoidea</taxon>
        <taxon>Noctuidae</taxon>
        <taxon>Amphipyrinae</taxon>
        <taxon>Spodoptera</taxon>
    </lineage>
</organism>
<feature type="transmembrane region" description="Helical" evidence="10">
    <location>
        <begin position="47"/>
        <end position="65"/>
    </location>
</feature>
<keyword evidence="12" id="KW-1185">Reference proteome</keyword>
<accession>A0A9P0ICF8</accession>
<dbReference type="PANTHER" id="PTHR21137">
    <property type="entry name" value="ODORANT RECEPTOR"/>
    <property type="match status" value="1"/>
</dbReference>
<evidence type="ECO:0008006" key="13">
    <source>
        <dbReference type="Google" id="ProtNLM"/>
    </source>
</evidence>
<dbReference type="InterPro" id="IPR004117">
    <property type="entry name" value="7tm6_olfct_rcpt"/>
</dbReference>
<dbReference type="GO" id="GO:0007165">
    <property type="term" value="P:signal transduction"/>
    <property type="evidence" value="ECO:0007669"/>
    <property type="project" value="UniProtKB-KW"/>
</dbReference>
<evidence type="ECO:0000256" key="2">
    <source>
        <dbReference type="ARBA" id="ARBA00022475"/>
    </source>
</evidence>
<feature type="transmembrane region" description="Helical" evidence="10">
    <location>
        <begin position="213"/>
        <end position="238"/>
    </location>
</feature>
<evidence type="ECO:0000313" key="11">
    <source>
        <dbReference type="EMBL" id="CAH1644188.1"/>
    </source>
</evidence>
<reference evidence="11" key="1">
    <citation type="submission" date="2022-02" db="EMBL/GenBank/DDBJ databases">
        <authorList>
            <person name="King R."/>
        </authorList>
    </citation>
    <scope>NUCLEOTIDE SEQUENCE</scope>
</reference>
<evidence type="ECO:0000256" key="10">
    <source>
        <dbReference type="SAM" id="Phobius"/>
    </source>
</evidence>
<dbReference type="AlphaFoldDB" id="A0A9P0ICF8"/>
<evidence type="ECO:0000313" key="12">
    <source>
        <dbReference type="Proteomes" id="UP001153321"/>
    </source>
</evidence>
<evidence type="ECO:0000256" key="4">
    <source>
        <dbReference type="ARBA" id="ARBA00022692"/>
    </source>
</evidence>
<keyword evidence="9" id="KW-0807">Transducer</keyword>
<name>A0A9P0ICF8_SPOLI</name>
<dbReference type="Pfam" id="PF02949">
    <property type="entry name" value="7tm_6"/>
    <property type="match status" value="1"/>
</dbReference>
<keyword evidence="5" id="KW-0552">Olfaction</keyword>
<evidence type="ECO:0000256" key="6">
    <source>
        <dbReference type="ARBA" id="ARBA00022989"/>
    </source>
</evidence>
<evidence type="ECO:0000256" key="3">
    <source>
        <dbReference type="ARBA" id="ARBA00022606"/>
    </source>
</evidence>
<evidence type="ECO:0000256" key="5">
    <source>
        <dbReference type="ARBA" id="ARBA00022725"/>
    </source>
</evidence>
<keyword evidence="7 10" id="KW-0472">Membrane</keyword>